<evidence type="ECO:0000256" key="1">
    <source>
        <dbReference type="SAM" id="Coils"/>
    </source>
</evidence>
<accession>A0A9P4JTZ1</accession>
<name>A0A9P4JTZ1_9PLEO</name>
<feature type="coiled-coil region" evidence="1">
    <location>
        <begin position="30"/>
        <end position="86"/>
    </location>
</feature>
<organism evidence="2 3">
    <name type="scientific">Delitschia confertaspora ATCC 74209</name>
    <dbReference type="NCBI Taxonomy" id="1513339"/>
    <lineage>
        <taxon>Eukaryota</taxon>
        <taxon>Fungi</taxon>
        <taxon>Dikarya</taxon>
        <taxon>Ascomycota</taxon>
        <taxon>Pezizomycotina</taxon>
        <taxon>Dothideomycetes</taxon>
        <taxon>Pleosporomycetidae</taxon>
        <taxon>Pleosporales</taxon>
        <taxon>Delitschiaceae</taxon>
        <taxon>Delitschia</taxon>
    </lineage>
</organism>
<gene>
    <name evidence="2" type="ORF">GQ43DRAFT_438025</name>
</gene>
<protein>
    <submittedName>
        <fullName evidence="2">Uncharacterized protein</fullName>
    </submittedName>
</protein>
<dbReference type="EMBL" id="ML993878">
    <property type="protein sequence ID" value="KAF2204374.1"/>
    <property type="molecule type" value="Genomic_DNA"/>
</dbReference>
<keyword evidence="1" id="KW-0175">Coiled coil</keyword>
<dbReference type="AlphaFoldDB" id="A0A9P4JTZ1"/>
<evidence type="ECO:0000313" key="3">
    <source>
        <dbReference type="Proteomes" id="UP000799536"/>
    </source>
</evidence>
<feature type="non-terminal residue" evidence="2">
    <location>
        <position position="94"/>
    </location>
</feature>
<comment type="caution">
    <text evidence="2">The sequence shown here is derived from an EMBL/GenBank/DDBJ whole genome shotgun (WGS) entry which is preliminary data.</text>
</comment>
<proteinExistence type="predicted"/>
<evidence type="ECO:0000313" key="2">
    <source>
        <dbReference type="EMBL" id="KAF2204374.1"/>
    </source>
</evidence>
<dbReference type="Proteomes" id="UP000799536">
    <property type="component" value="Unassembled WGS sequence"/>
</dbReference>
<reference evidence="2" key="1">
    <citation type="journal article" date="2020" name="Stud. Mycol.">
        <title>101 Dothideomycetes genomes: a test case for predicting lifestyles and emergence of pathogens.</title>
        <authorList>
            <person name="Haridas S."/>
            <person name="Albert R."/>
            <person name="Binder M."/>
            <person name="Bloem J."/>
            <person name="Labutti K."/>
            <person name="Salamov A."/>
            <person name="Andreopoulos B."/>
            <person name="Baker S."/>
            <person name="Barry K."/>
            <person name="Bills G."/>
            <person name="Bluhm B."/>
            <person name="Cannon C."/>
            <person name="Castanera R."/>
            <person name="Culley D."/>
            <person name="Daum C."/>
            <person name="Ezra D."/>
            <person name="Gonzalez J."/>
            <person name="Henrissat B."/>
            <person name="Kuo A."/>
            <person name="Liang C."/>
            <person name="Lipzen A."/>
            <person name="Lutzoni F."/>
            <person name="Magnuson J."/>
            <person name="Mondo S."/>
            <person name="Nolan M."/>
            <person name="Ohm R."/>
            <person name="Pangilinan J."/>
            <person name="Park H.-J."/>
            <person name="Ramirez L."/>
            <person name="Alfaro M."/>
            <person name="Sun H."/>
            <person name="Tritt A."/>
            <person name="Yoshinaga Y."/>
            <person name="Zwiers L.-H."/>
            <person name="Turgeon B."/>
            <person name="Goodwin S."/>
            <person name="Spatafora J."/>
            <person name="Crous P."/>
            <person name="Grigoriev I."/>
        </authorList>
    </citation>
    <scope>NUCLEOTIDE SEQUENCE</scope>
    <source>
        <strain evidence="2">ATCC 74209</strain>
    </source>
</reference>
<keyword evidence="3" id="KW-1185">Reference proteome</keyword>
<sequence>MQDEIGGSFDWEGGCKFFLGLSDRKRRAWIKQAIEEIEELAREDRMREREWKRYLEQEIRDIEWAESEKMNEVGQLRQRAKELRREVNGPMPEM</sequence>